<dbReference type="Gene3D" id="3.20.20.80">
    <property type="entry name" value="Glycosidases"/>
    <property type="match status" value="1"/>
</dbReference>
<protein>
    <submittedName>
        <fullName evidence="2">Glycoside hydrolase</fullName>
    </submittedName>
</protein>
<evidence type="ECO:0000313" key="3">
    <source>
        <dbReference type="Proteomes" id="UP000245771"/>
    </source>
</evidence>
<dbReference type="Pfam" id="PF00704">
    <property type="entry name" value="Glyco_hydro_18"/>
    <property type="match status" value="1"/>
</dbReference>
<dbReference type="EMBL" id="KZ819602">
    <property type="protein sequence ID" value="PWN38392.1"/>
    <property type="molecule type" value="Genomic_DNA"/>
</dbReference>
<dbReference type="GO" id="GO:0005975">
    <property type="term" value="P:carbohydrate metabolic process"/>
    <property type="evidence" value="ECO:0007669"/>
    <property type="project" value="InterPro"/>
</dbReference>
<dbReference type="InParanoid" id="A0A316VLB5"/>
<dbReference type="InterPro" id="IPR017853">
    <property type="entry name" value="GH"/>
</dbReference>
<dbReference type="SUPFAM" id="SSF51445">
    <property type="entry name" value="(Trans)glycosidases"/>
    <property type="match status" value="1"/>
</dbReference>
<dbReference type="Proteomes" id="UP000245771">
    <property type="component" value="Unassembled WGS sequence"/>
</dbReference>
<feature type="domain" description="GH18" evidence="1">
    <location>
        <begin position="3"/>
        <end position="281"/>
    </location>
</feature>
<evidence type="ECO:0000259" key="1">
    <source>
        <dbReference type="PROSITE" id="PS51910"/>
    </source>
</evidence>
<name>A0A316VLB5_9BASI</name>
<keyword evidence="2" id="KW-0378">Hydrolase</keyword>
<reference evidence="2 3" key="1">
    <citation type="journal article" date="2018" name="Mol. Biol. Evol.">
        <title>Broad Genomic Sampling Reveals a Smut Pathogenic Ancestry of the Fungal Clade Ustilaginomycotina.</title>
        <authorList>
            <person name="Kijpornyongpan T."/>
            <person name="Mondo S.J."/>
            <person name="Barry K."/>
            <person name="Sandor L."/>
            <person name="Lee J."/>
            <person name="Lipzen A."/>
            <person name="Pangilinan J."/>
            <person name="LaButti K."/>
            <person name="Hainaut M."/>
            <person name="Henrissat B."/>
            <person name="Grigoriev I.V."/>
            <person name="Spatafora J.W."/>
            <person name="Aime M.C."/>
        </authorList>
    </citation>
    <scope>NUCLEOTIDE SEQUENCE [LARGE SCALE GENOMIC DNA]</scope>
    <source>
        <strain evidence="2 3">MCA 3882</strain>
    </source>
</reference>
<dbReference type="CDD" id="cd00598">
    <property type="entry name" value="GH18_chitinase-like"/>
    <property type="match status" value="1"/>
</dbReference>
<dbReference type="GO" id="GO:0016787">
    <property type="term" value="F:hydrolase activity"/>
    <property type="evidence" value="ECO:0007669"/>
    <property type="project" value="UniProtKB-KW"/>
</dbReference>
<accession>A0A316VLB5</accession>
<organism evidence="2 3">
    <name type="scientific">Meira miltonrushii</name>
    <dbReference type="NCBI Taxonomy" id="1280837"/>
    <lineage>
        <taxon>Eukaryota</taxon>
        <taxon>Fungi</taxon>
        <taxon>Dikarya</taxon>
        <taxon>Basidiomycota</taxon>
        <taxon>Ustilaginomycotina</taxon>
        <taxon>Exobasidiomycetes</taxon>
        <taxon>Exobasidiales</taxon>
        <taxon>Brachybasidiaceae</taxon>
        <taxon>Meira</taxon>
    </lineage>
</organism>
<dbReference type="AlphaFoldDB" id="A0A316VLB5"/>
<dbReference type="STRING" id="1280837.A0A316VLB5"/>
<feature type="non-terminal residue" evidence="2">
    <location>
        <position position="1"/>
    </location>
</feature>
<dbReference type="RefSeq" id="XP_025358694.1">
    <property type="nucleotide sequence ID" value="XM_025495874.1"/>
</dbReference>
<dbReference type="OrthoDB" id="3012298at2759"/>
<proteinExistence type="predicted"/>
<dbReference type="PROSITE" id="PS51910">
    <property type="entry name" value="GH18_2"/>
    <property type="match status" value="1"/>
</dbReference>
<dbReference type="InterPro" id="IPR001223">
    <property type="entry name" value="Glyco_hydro18_cat"/>
</dbReference>
<gene>
    <name evidence="2" type="ORF">FA14DRAFT_109355</name>
</gene>
<sequence length="281" mass="31692">SLPRYVAYGDAYVNNQSFGVPHPEALKGFTHYNIAFWVSTSGGVDNVQAWMQASETVRKAIVNAYNNAGIRLGMSVFGETDSPLANGDNPYHLADQIADFVEQYNLQGVDVDFEEYDAFENRIATKWVIPLTRRLRARLPQNQYYLSHAPVAPLFNTDLYPLGYTWIEQDIGNLIDFYNIQFYNQDDYSTCHTLLLRSGTEWPNTSLIQLNQVYNIPFEKMIVGKPATAQDADNGYIDPHKLAVCIANFAVPAGWRSGCMWWEFAGDIQTNLVPVLELAGL</sequence>
<keyword evidence="3" id="KW-1185">Reference proteome</keyword>
<dbReference type="GeneID" id="37017655"/>
<evidence type="ECO:0000313" key="2">
    <source>
        <dbReference type="EMBL" id="PWN38392.1"/>
    </source>
</evidence>
<feature type="non-terminal residue" evidence="2">
    <location>
        <position position="281"/>
    </location>
</feature>